<evidence type="ECO:0000313" key="1">
    <source>
        <dbReference type="EMBL" id="RZO19162.1"/>
    </source>
</evidence>
<dbReference type="EMBL" id="SHBP01000017">
    <property type="protein sequence ID" value="RZO19162.1"/>
    <property type="molecule type" value="Genomic_DNA"/>
</dbReference>
<comment type="caution">
    <text evidence="1">The sequence shown here is derived from an EMBL/GenBank/DDBJ whole genome shotgun (WGS) entry which is preliminary data.</text>
</comment>
<gene>
    <name evidence="1" type="ORF">EVB03_08785</name>
</gene>
<accession>A0A520MD47</accession>
<dbReference type="AlphaFoldDB" id="A0A520MD47"/>
<organism evidence="1 2">
    <name type="scientific">SAR92 clade bacterium</name>
    <dbReference type="NCBI Taxonomy" id="2315479"/>
    <lineage>
        <taxon>Bacteria</taxon>
        <taxon>Pseudomonadati</taxon>
        <taxon>Pseudomonadota</taxon>
        <taxon>Gammaproteobacteria</taxon>
        <taxon>Cellvibrionales</taxon>
        <taxon>Porticoccaceae</taxon>
        <taxon>SAR92 clade</taxon>
    </lineage>
</organism>
<proteinExistence type="predicted"/>
<dbReference type="Proteomes" id="UP000315889">
    <property type="component" value="Unassembled WGS sequence"/>
</dbReference>
<protein>
    <submittedName>
        <fullName evidence="1">Uncharacterized protein</fullName>
    </submittedName>
</protein>
<sequence>MTDETACTETKKIPPLPDGAYLLKEVELTEKGQVSVQLRDQLKIYTNNRFMFAFVHPEYGIDVGAGIATWKNGVMVEEPRVNQKGAVNGLTFDIDIKHTPTGFSQTLLGMTYEDGRCLDMVESWVRASNTTSLFDGLWQLKEANRVKTKIIGGGHFICLETNYKEGISNASFWFGTCTFNNDAEGLETVLSSSNQNYIGTHQNFKVALTDDENFSQSIILDGAEVIEFFQRI</sequence>
<reference evidence="1 2" key="1">
    <citation type="submission" date="2019-02" db="EMBL/GenBank/DDBJ databases">
        <title>Prokaryotic population dynamics and viral predation in marine succession experiment using metagenomics: the confinement effect.</title>
        <authorList>
            <person name="Haro-Moreno J.M."/>
            <person name="Rodriguez-Valera F."/>
            <person name="Lopez-Perez M."/>
        </authorList>
    </citation>
    <scope>NUCLEOTIDE SEQUENCE [LARGE SCALE GENOMIC DNA]</scope>
    <source>
        <strain evidence="1">MED-G170</strain>
    </source>
</reference>
<name>A0A520MD47_9GAMM</name>
<evidence type="ECO:0000313" key="2">
    <source>
        <dbReference type="Proteomes" id="UP000315889"/>
    </source>
</evidence>